<dbReference type="Proteomes" id="UP001165092">
    <property type="component" value="Unassembled WGS sequence"/>
</dbReference>
<gene>
    <name evidence="1" type="ORF">Nans01_27760</name>
</gene>
<comment type="caution">
    <text evidence="1">The sequence shown here is derived from an EMBL/GenBank/DDBJ whole genome shotgun (WGS) entry which is preliminary data.</text>
</comment>
<dbReference type="AlphaFoldDB" id="A0A9W6UJU6"/>
<name>A0A9W6UJU6_9ACTN</name>
<reference evidence="1" key="1">
    <citation type="submission" date="2023-02" db="EMBL/GenBank/DDBJ databases">
        <title>Nocardiopsis ansamitocini NBRC 112285.</title>
        <authorList>
            <person name="Ichikawa N."/>
            <person name="Sato H."/>
            <person name="Tonouchi N."/>
        </authorList>
    </citation>
    <scope>NUCLEOTIDE SEQUENCE</scope>
    <source>
        <strain evidence="1">NBRC 112285</strain>
    </source>
</reference>
<dbReference type="EMBL" id="BSQG01000004">
    <property type="protein sequence ID" value="GLU48425.1"/>
    <property type="molecule type" value="Genomic_DNA"/>
</dbReference>
<dbReference type="RefSeq" id="WP_285759908.1">
    <property type="nucleotide sequence ID" value="NZ_BSQG01000004.1"/>
</dbReference>
<sequence length="107" mass="12031">MGEPQFSEDGHHIIVAGRRWRASDPLLPEATRETLVRHLMAARRAVARAGRDGDTGAERVARARVQQAKLGLGERGVPWWECSTAERRARWESALHDLDARAPHPEH</sequence>
<accession>A0A9W6UJU6</accession>
<organism evidence="1 2">
    <name type="scientific">Nocardiopsis ansamitocini</name>
    <dbReference type="NCBI Taxonomy" id="1670832"/>
    <lineage>
        <taxon>Bacteria</taxon>
        <taxon>Bacillati</taxon>
        <taxon>Actinomycetota</taxon>
        <taxon>Actinomycetes</taxon>
        <taxon>Streptosporangiales</taxon>
        <taxon>Nocardiopsidaceae</taxon>
        <taxon>Nocardiopsis</taxon>
    </lineage>
</organism>
<protein>
    <recommendedName>
        <fullName evidence="3">Biopolymer transporter Tol</fullName>
    </recommendedName>
</protein>
<proteinExistence type="predicted"/>
<keyword evidence="2" id="KW-1185">Reference proteome</keyword>
<evidence type="ECO:0000313" key="1">
    <source>
        <dbReference type="EMBL" id="GLU48425.1"/>
    </source>
</evidence>
<evidence type="ECO:0008006" key="3">
    <source>
        <dbReference type="Google" id="ProtNLM"/>
    </source>
</evidence>
<evidence type="ECO:0000313" key="2">
    <source>
        <dbReference type="Proteomes" id="UP001165092"/>
    </source>
</evidence>